<reference evidence="4 5" key="1">
    <citation type="submission" date="2016-11" db="EMBL/GenBank/DDBJ databases">
        <authorList>
            <person name="Jaros S."/>
            <person name="Januszkiewicz K."/>
            <person name="Wedrychowicz H."/>
        </authorList>
    </citation>
    <scope>NUCLEOTIDE SEQUENCE [LARGE SCALE GENOMIC DNA]</scope>
    <source>
        <strain evidence="4 5">DSM 14828</strain>
    </source>
</reference>
<dbReference type="InterPro" id="IPR015422">
    <property type="entry name" value="PyrdxlP-dep_Trfase_small"/>
</dbReference>
<dbReference type="SUPFAM" id="SSF53383">
    <property type="entry name" value="PLP-dependent transferases"/>
    <property type="match status" value="1"/>
</dbReference>
<evidence type="ECO:0000313" key="5">
    <source>
        <dbReference type="Proteomes" id="UP000184251"/>
    </source>
</evidence>
<evidence type="ECO:0000256" key="2">
    <source>
        <dbReference type="ARBA" id="ARBA00022898"/>
    </source>
</evidence>
<dbReference type="GO" id="GO:0003824">
    <property type="term" value="F:catalytic activity"/>
    <property type="evidence" value="ECO:0007669"/>
    <property type="project" value="UniProtKB-ARBA"/>
</dbReference>
<dbReference type="GO" id="GO:0030170">
    <property type="term" value="F:pyridoxal phosphate binding"/>
    <property type="evidence" value="ECO:0007669"/>
    <property type="project" value="InterPro"/>
</dbReference>
<proteinExistence type="predicted"/>
<dbReference type="EMBL" id="FQTU01000001">
    <property type="protein sequence ID" value="SHE31667.1"/>
    <property type="molecule type" value="Genomic_DNA"/>
</dbReference>
<dbReference type="Pfam" id="PF00155">
    <property type="entry name" value="Aminotran_1_2"/>
    <property type="match status" value="1"/>
</dbReference>
<dbReference type="PANTHER" id="PTHR42885">
    <property type="entry name" value="HISTIDINOL-PHOSPHATE AMINOTRANSFERASE-RELATED"/>
    <property type="match status" value="1"/>
</dbReference>
<keyword evidence="5" id="KW-1185">Reference proteome</keyword>
<dbReference type="PANTHER" id="PTHR42885:SF1">
    <property type="entry name" value="THREONINE-PHOSPHATE DECARBOXYLASE"/>
    <property type="match status" value="1"/>
</dbReference>
<dbReference type="InterPro" id="IPR004839">
    <property type="entry name" value="Aminotransferase_I/II_large"/>
</dbReference>
<dbReference type="CDD" id="cd00609">
    <property type="entry name" value="AAT_like"/>
    <property type="match status" value="1"/>
</dbReference>
<gene>
    <name evidence="4" type="ORF">SAMN02746064_00264</name>
</gene>
<feature type="domain" description="Aminotransferase class I/classII large" evidence="3">
    <location>
        <begin position="20"/>
        <end position="347"/>
    </location>
</feature>
<evidence type="ECO:0000259" key="3">
    <source>
        <dbReference type="Pfam" id="PF00155"/>
    </source>
</evidence>
<dbReference type="STRING" id="1120975.SAMN02746064_00264"/>
<evidence type="ECO:0000256" key="1">
    <source>
        <dbReference type="ARBA" id="ARBA00001933"/>
    </source>
</evidence>
<sequence>MTTKSFCHGGDVWQGENPSDWIDFSANLNPRGAPDRMLREIKKSINEIGFYPDQKMREAKENIADFLGCDISKVLPTNGGIGALQLVVEHERPTKAIIIEPSFAEYKRLALKSGADIVHIPMFQKDEIIWDVDRIKKEIVNKGMIFICSPSNPLGNIVERRILLEILECSEKSGAVVVLDEAFIDYCEENSARDLIDKYSSLVIMGSFTKMFSIPGVRLGYALACENMIKTYEKYMMPWSLSAQAVGASRALPSLKAFANESAGMNRLLRKKLSSDISRLGFTVFDSEANYLLVKINDEAVSLDYIEMKLKEKNVLIRNCSNYECLGDRYFRVGVKSEKENSMLVEYLETILSKPTWRTT</sequence>
<dbReference type="InterPro" id="IPR015424">
    <property type="entry name" value="PyrdxlP-dep_Trfase"/>
</dbReference>
<dbReference type="Proteomes" id="UP000184251">
    <property type="component" value="Unassembled WGS sequence"/>
</dbReference>
<accession>A0A1M4SI51</accession>
<keyword evidence="2" id="KW-0663">Pyridoxal phosphate</keyword>
<dbReference type="AlphaFoldDB" id="A0A1M4SI51"/>
<comment type="cofactor">
    <cofactor evidence="1">
        <name>pyridoxal 5'-phosphate</name>
        <dbReference type="ChEBI" id="CHEBI:597326"/>
    </cofactor>
</comment>
<dbReference type="Gene3D" id="3.90.1150.10">
    <property type="entry name" value="Aspartate Aminotransferase, domain 1"/>
    <property type="match status" value="1"/>
</dbReference>
<dbReference type="Gene3D" id="3.40.640.10">
    <property type="entry name" value="Type I PLP-dependent aspartate aminotransferase-like (Major domain)"/>
    <property type="match status" value="1"/>
</dbReference>
<dbReference type="OrthoDB" id="9813612at2"/>
<name>A0A1M4SI51_9FIRM</name>
<dbReference type="RefSeq" id="WP_073269253.1">
    <property type="nucleotide sequence ID" value="NZ_FQTU01000001.1"/>
</dbReference>
<dbReference type="InterPro" id="IPR015421">
    <property type="entry name" value="PyrdxlP-dep_Trfase_major"/>
</dbReference>
<protein>
    <submittedName>
        <fullName evidence="4">L-threonine O-3-phosphate decarboxylase</fullName>
    </submittedName>
</protein>
<evidence type="ECO:0000313" key="4">
    <source>
        <dbReference type="EMBL" id="SHE31667.1"/>
    </source>
</evidence>
<organism evidence="4 5">
    <name type="scientific">Alkalibacter saccharofermentans DSM 14828</name>
    <dbReference type="NCBI Taxonomy" id="1120975"/>
    <lineage>
        <taxon>Bacteria</taxon>
        <taxon>Bacillati</taxon>
        <taxon>Bacillota</taxon>
        <taxon>Clostridia</taxon>
        <taxon>Eubacteriales</taxon>
        <taxon>Eubacteriaceae</taxon>
        <taxon>Alkalibacter</taxon>
    </lineage>
</organism>